<dbReference type="PANTHER" id="PTHR23150">
    <property type="entry name" value="SULFATASE MODIFYING FACTOR 1, 2"/>
    <property type="match status" value="1"/>
</dbReference>
<dbReference type="eggNOG" id="COG1262">
    <property type="taxonomic scope" value="Bacteria"/>
</dbReference>
<accession>A0A075UKB9</accession>
<feature type="domain" description="Sulfatase-modifying factor enzyme-like" evidence="1">
    <location>
        <begin position="47"/>
        <end position="183"/>
    </location>
</feature>
<dbReference type="InterPro" id="IPR016187">
    <property type="entry name" value="CTDL_fold"/>
</dbReference>
<dbReference type="HOGENOM" id="CLU_1460284_0_0_11"/>
<gene>
    <name evidence="2" type="ORF">AJAP_01940</name>
</gene>
<dbReference type="EMBL" id="CP008953">
    <property type="protein sequence ID" value="AIG73318.1"/>
    <property type="molecule type" value="Genomic_DNA"/>
</dbReference>
<organism evidence="2 3">
    <name type="scientific">Amycolatopsis japonica</name>
    <dbReference type="NCBI Taxonomy" id="208439"/>
    <lineage>
        <taxon>Bacteria</taxon>
        <taxon>Bacillati</taxon>
        <taxon>Actinomycetota</taxon>
        <taxon>Actinomycetes</taxon>
        <taxon>Pseudonocardiales</taxon>
        <taxon>Pseudonocardiaceae</taxon>
        <taxon>Amycolatopsis</taxon>
        <taxon>Amycolatopsis japonica group</taxon>
    </lineage>
</organism>
<evidence type="ECO:0000313" key="2">
    <source>
        <dbReference type="EMBL" id="AIG73318.1"/>
    </source>
</evidence>
<protein>
    <recommendedName>
        <fullName evidence="1">Sulfatase-modifying factor enzyme-like domain-containing protein</fullName>
    </recommendedName>
</protein>
<dbReference type="Gene3D" id="3.90.1580.10">
    <property type="entry name" value="paralog of FGE (formylglycine-generating enzyme)"/>
    <property type="match status" value="1"/>
</dbReference>
<dbReference type="GO" id="GO:0120147">
    <property type="term" value="F:formylglycine-generating oxidase activity"/>
    <property type="evidence" value="ECO:0007669"/>
    <property type="project" value="TreeGrafter"/>
</dbReference>
<dbReference type="AlphaFoldDB" id="A0A075UKB9"/>
<dbReference type="KEGG" id="aja:AJAP_01940"/>
<dbReference type="Pfam" id="PF03781">
    <property type="entry name" value="FGE-sulfatase"/>
    <property type="match status" value="1"/>
</dbReference>
<dbReference type="SUPFAM" id="SSF56436">
    <property type="entry name" value="C-type lectin-like"/>
    <property type="match status" value="1"/>
</dbReference>
<proteinExistence type="predicted"/>
<reference evidence="2 3" key="1">
    <citation type="journal article" date="2014" name="J. Biotechnol.">
        <title>Complete genome sequence of the actinobacterium Amycolatopsis japonica MG417-CF17(T) (=DSM 44213T) producing (S,S)-N,N'-ethylenediaminedisuccinic acid.</title>
        <authorList>
            <person name="Stegmann E."/>
            <person name="Albersmeier A."/>
            <person name="Spohn M."/>
            <person name="Gert H."/>
            <person name="Weber T."/>
            <person name="Wohlleben W."/>
            <person name="Kalinowski J."/>
            <person name="Ruckert C."/>
        </authorList>
    </citation>
    <scope>NUCLEOTIDE SEQUENCE [LARGE SCALE GENOMIC DNA]</scope>
    <source>
        <strain evidence="3">MG417-CF17 (DSM 44213)</strain>
    </source>
</reference>
<sequence>MHLEWIKIAGGVCAYGDAGRPVKVPTLLWTRTPIACGHLPSDRPGLGPRYPVTEISHAEATQIASRLGGRLPRSAEWEWMAAGPSRRRWPWGASPWQPAFANLRDSLHDTVTPVDTHLAGVTPEGMLDVAGNVWEWTASTSMSEGAVIRGGSYASPTLYAQCTFLNAAPAELRSRGIGMRVVREL</sequence>
<dbReference type="PANTHER" id="PTHR23150:SF19">
    <property type="entry name" value="FORMYLGLYCINE-GENERATING ENZYME"/>
    <property type="match status" value="1"/>
</dbReference>
<evidence type="ECO:0000259" key="1">
    <source>
        <dbReference type="Pfam" id="PF03781"/>
    </source>
</evidence>
<dbReference type="InterPro" id="IPR051043">
    <property type="entry name" value="Sulfatase_Mod_Factor_Kinase"/>
</dbReference>
<name>A0A075UKB9_9PSEU</name>
<dbReference type="InterPro" id="IPR042095">
    <property type="entry name" value="SUMF_sf"/>
</dbReference>
<dbReference type="STRING" id="208439.AJAP_01940"/>
<keyword evidence="3" id="KW-1185">Reference proteome</keyword>
<evidence type="ECO:0000313" key="3">
    <source>
        <dbReference type="Proteomes" id="UP000028492"/>
    </source>
</evidence>
<dbReference type="Proteomes" id="UP000028492">
    <property type="component" value="Chromosome"/>
</dbReference>
<dbReference type="InterPro" id="IPR005532">
    <property type="entry name" value="SUMF_dom"/>
</dbReference>